<organism evidence="1 2">
    <name type="scientific">Falsiroseomonas frigidaquae</name>
    <dbReference type="NCBI Taxonomy" id="487318"/>
    <lineage>
        <taxon>Bacteria</taxon>
        <taxon>Pseudomonadati</taxon>
        <taxon>Pseudomonadota</taxon>
        <taxon>Alphaproteobacteria</taxon>
        <taxon>Acetobacterales</taxon>
        <taxon>Roseomonadaceae</taxon>
        <taxon>Falsiroseomonas</taxon>
    </lineage>
</organism>
<evidence type="ECO:0000313" key="1">
    <source>
        <dbReference type="EMBL" id="NKE44243.1"/>
    </source>
</evidence>
<proteinExistence type="predicted"/>
<evidence type="ECO:0000313" key="2">
    <source>
        <dbReference type="Proteomes" id="UP000765160"/>
    </source>
</evidence>
<reference evidence="1 2" key="1">
    <citation type="submission" date="2020-03" db="EMBL/GenBank/DDBJ databases">
        <title>Roseomonas selenitidurans sp. nov. isolated from soil.</title>
        <authorList>
            <person name="Liu H."/>
        </authorList>
    </citation>
    <scope>NUCLEOTIDE SEQUENCE [LARGE SCALE GENOMIC DNA]</scope>
    <source>
        <strain evidence="1 2">JCM 15073</strain>
    </source>
</reference>
<name>A0ABX1EV60_9PROT</name>
<dbReference type="Pfam" id="PF05800">
    <property type="entry name" value="GvpO"/>
    <property type="match status" value="1"/>
</dbReference>
<gene>
    <name evidence="1" type="ORF">HB662_05605</name>
</gene>
<dbReference type="EMBL" id="JAAVTX010000002">
    <property type="protein sequence ID" value="NKE44243.1"/>
    <property type="molecule type" value="Genomic_DNA"/>
</dbReference>
<dbReference type="RefSeq" id="WP_168048087.1">
    <property type="nucleotide sequence ID" value="NZ_JAATJR010000002.1"/>
</dbReference>
<evidence type="ECO:0008006" key="3">
    <source>
        <dbReference type="Google" id="ProtNLM"/>
    </source>
</evidence>
<keyword evidence="2" id="KW-1185">Reference proteome</keyword>
<accession>A0ABX1EV60</accession>
<dbReference type="InterPro" id="IPR008634">
    <property type="entry name" value="Gas-vesicle_GvpO"/>
</dbReference>
<protein>
    <recommendedName>
        <fullName evidence="3">Gas vesicle protein</fullName>
    </recommendedName>
</protein>
<dbReference type="Proteomes" id="UP000765160">
    <property type="component" value="Unassembled WGS sequence"/>
</dbReference>
<sequence>MDLTAIVAQTKRQMAAITGLAPETVARFDREEEGWCIAIDMVEHRAIPRTNDLLASFEVKLDEQGNVLRWKRTGRFLRSQGGETG</sequence>
<comment type="caution">
    <text evidence="1">The sequence shown here is derived from an EMBL/GenBank/DDBJ whole genome shotgun (WGS) entry which is preliminary data.</text>
</comment>